<dbReference type="RefSeq" id="WP_197164339.1">
    <property type="nucleotide sequence ID" value="NZ_JADZGI010000001.1"/>
</dbReference>
<comment type="caution">
    <text evidence="2">The sequence shown here is derived from an EMBL/GenBank/DDBJ whole genome shotgun (WGS) entry which is preliminary data.</text>
</comment>
<dbReference type="InterPro" id="IPR029069">
    <property type="entry name" value="HotDog_dom_sf"/>
</dbReference>
<evidence type="ECO:0000259" key="1">
    <source>
        <dbReference type="Pfam" id="PF13452"/>
    </source>
</evidence>
<organism evidence="2 3">
    <name type="scientific">Novosphingobium aureum</name>
    <dbReference type="NCBI Taxonomy" id="2792964"/>
    <lineage>
        <taxon>Bacteria</taxon>
        <taxon>Pseudomonadati</taxon>
        <taxon>Pseudomonadota</taxon>
        <taxon>Alphaproteobacteria</taxon>
        <taxon>Sphingomonadales</taxon>
        <taxon>Sphingomonadaceae</taxon>
        <taxon>Novosphingobium</taxon>
    </lineage>
</organism>
<protein>
    <submittedName>
        <fullName evidence="2">MaoC family dehydratase N-terminal domain-containing protein</fullName>
    </submittedName>
</protein>
<name>A0A931HD61_9SPHN</name>
<sequence length="388" mass="43785">MSEAILDCSDLDQYLGKTVESSPIREPLGNTDIRRWVHAMHYPNLVHFDRDYAAQSRWGRLVAPQSFPVAMDESHGTAGACLGRIPDSHLLFAGDEFWHYGPRIFGGDVISNERIAHDYTVKETGFGPTCFQRGDNYYRNQHGELICKQRSTALRYNAAAGGARVDPAQFEEPEWSDDEIEALEARKFTWIKMLHDLGHDERWWDDVAIGDQLPERVFGPHSVASFTTEWRAYLFTIWGTIDRRQIDMEALGFTREMAGHENDPVMERINPELTDGAYYGPSRGHLFPRYARKIGMPRAYGYGASMGSWITDYLAGWAGEHGMVVHSIANYRGPALSGDITIQTAEVTDKSIEEDGRHLVHVKHLMQNQNGVKMCLGTAEIALPVRPG</sequence>
<evidence type="ECO:0000313" key="2">
    <source>
        <dbReference type="EMBL" id="MBH0113910.1"/>
    </source>
</evidence>
<dbReference type="Proteomes" id="UP000617634">
    <property type="component" value="Unassembled WGS sequence"/>
</dbReference>
<dbReference type="Gene3D" id="3.10.129.10">
    <property type="entry name" value="Hotdog Thioesterase"/>
    <property type="match status" value="2"/>
</dbReference>
<accession>A0A931HD61</accession>
<keyword evidence="3" id="KW-1185">Reference proteome</keyword>
<gene>
    <name evidence="2" type="ORF">I5E68_13240</name>
</gene>
<dbReference type="Pfam" id="PF13452">
    <property type="entry name" value="FAS1_DH_region"/>
    <property type="match status" value="1"/>
</dbReference>
<proteinExistence type="predicted"/>
<reference evidence="2" key="1">
    <citation type="submission" date="2020-11" db="EMBL/GenBank/DDBJ databases">
        <title>Novosphingobium aureum sp. nov., a marine bacterium isolated from sediment of a salt flat.</title>
        <authorList>
            <person name="Yoo Y."/>
            <person name="Kim J.-J."/>
        </authorList>
    </citation>
    <scope>NUCLEOTIDE SEQUENCE</scope>
    <source>
        <strain evidence="2">YJ-S2-02</strain>
    </source>
</reference>
<dbReference type="InterPro" id="IPR039569">
    <property type="entry name" value="FAS1-like_DH_region"/>
</dbReference>
<dbReference type="AlphaFoldDB" id="A0A931HD61"/>
<feature type="domain" description="FAS1-like dehydratase" evidence="1">
    <location>
        <begin position="18"/>
        <end position="148"/>
    </location>
</feature>
<dbReference type="EMBL" id="JADZGI010000001">
    <property type="protein sequence ID" value="MBH0113910.1"/>
    <property type="molecule type" value="Genomic_DNA"/>
</dbReference>
<dbReference type="SUPFAM" id="SSF54637">
    <property type="entry name" value="Thioesterase/thiol ester dehydrase-isomerase"/>
    <property type="match status" value="2"/>
</dbReference>
<evidence type="ECO:0000313" key="3">
    <source>
        <dbReference type="Proteomes" id="UP000617634"/>
    </source>
</evidence>